<dbReference type="GeneID" id="64825668"/>
<dbReference type="RefSeq" id="WP_160164352.1">
    <property type="nucleotide sequence ID" value="NZ_AOLR01000080.1"/>
</dbReference>
<protein>
    <submittedName>
        <fullName evidence="2">Uncharacterized protein</fullName>
    </submittedName>
</protein>
<dbReference type="KEGG" id="hsin:KDQ40_21890"/>
<dbReference type="Proteomes" id="UP000682967">
    <property type="component" value="Plasmid pHsi204"/>
</dbReference>
<feature type="region of interest" description="Disordered" evidence="1">
    <location>
        <begin position="1"/>
        <end position="46"/>
    </location>
</feature>
<evidence type="ECO:0000256" key="1">
    <source>
        <dbReference type="SAM" id="MobiDB-lite"/>
    </source>
</evidence>
<keyword evidence="2" id="KW-0614">Plasmid</keyword>
<reference evidence="2" key="1">
    <citation type="submission" date="2021-04" db="EMBL/GenBank/DDBJ databases">
        <title>Complete Genome sequence and Methylome Analysis of the Haloarchaeon Haloarcula sinaiiensis.</title>
        <authorList>
            <person name="Fomenkov A."/>
            <person name="DasSarma P."/>
            <person name="DasSarma S."/>
            <person name="Roberts R.J."/>
        </authorList>
    </citation>
    <scope>NUCLEOTIDE SEQUENCE</scope>
    <source>
        <strain evidence="2">ATCC 33800</strain>
        <plasmid evidence="2">pHsi204</plasmid>
    </source>
</reference>
<evidence type="ECO:0000313" key="3">
    <source>
        <dbReference type="Proteomes" id="UP000682967"/>
    </source>
</evidence>
<gene>
    <name evidence="2" type="ORF">KDQ40_21890</name>
</gene>
<dbReference type="EMBL" id="CP073371">
    <property type="protein sequence ID" value="QUJ74777.1"/>
    <property type="molecule type" value="Genomic_DNA"/>
</dbReference>
<dbReference type="AlphaFoldDB" id="A0A8T8KLM5"/>
<organism evidence="2 3">
    <name type="scientific">Haloarcula marismortui ATCC 33800</name>
    <dbReference type="NCBI Taxonomy" id="662476"/>
    <lineage>
        <taxon>Archaea</taxon>
        <taxon>Methanobacteriati</taxon>
        <taxon>Methanobacteriota</taxon>
        <taxon>Stenosarchaea group</taxon>
        <taxon>Halobacteria</taxon>
        <taxon>Halobacteriales</taxon>
        <taxon>Haloarculaceae</taxon>
        <taxon>Haloarcula</taxon>
    </lineage>
</organism>
<sequence length="46" mass="5083">MDEDEEDAIGQCGDEITDGGFAGQLENRWDGTDEDSTDSDHQDEHP</sequence>
<accession>A0A8T8KLM5</accession>
<evidence type="ECO:0000313" key="2">
    <source>
        <dbReference type="EMBL" id="QUJ74777.1"/>
    </source>
</evidence>
<name>A0A8T8KLM5_9EURY</name>
<geneLocation type="plasmid" evidence="2 3">
    <name>pHsi204</name>
</geneLocation>
<proteinExistence type="predicted"/>